<keyword evidence="3" id="KW-1185">Reference proteome</keyword>
<protein>
    <submittedName>
        <fullName evidence="2">Uncharacterized protein</fullName>
    </submittedName>
</protein>
<reference evidence="3" key="1">
    <citation type="journal article" date="2018" name="Nat. Microbiol.">
        <title>Leveraging single-cell genomics to expand the fungal tree of life.</title>
        <authorList>
            <person name="Ahrendt S.R."/>
            <person name="Quandt C.A."/>
            <person name="Ciobanu D."/>
            <person name="Clum A."/>
            <person name="Salamov A."/>
            <person name="Andreopoulos B."/>
            <person name="Cheng J.F."/>
            <person name="Woyke T."/>
            <person name="Pelin A."/>
            <person name="Henrissat B."/>
            <person name="Reynolds N.K."/>
            <person name="Benny G.L."/>
            <person name="Smith M.E."/>
            <person name="James T.Y."/>
            <person name="Grigoriev I.V."/>
        </authorList>
    </citation>
    <scope>NUCLEOTIDE SEQUENCE [LARGE SCALE GENOMIC DNA]</scope>
</reference>
<feature type="compositionally biased region" description="Low complexity" evidence="1">
    <location>
        <begin position="34"/>
        <end position="47"/>
    </location>
</feature>
<dbReference type="Proteomes" id="UP000269721">
    <property type="component" value="Unassembled WGS sequence"/>
</dbReference>
<feature type="compositionally biased region" description="Pro residues" evidence="1">
    <location>
        <begin position="48"/>
        <end position="67"/>
    </location>
</feature>
<evidence type="ECO:0000313" key="2">
    <source>
        <dbReference type="EMBL" id="RKO85814.1"/>
    </source>
</evidence>
<organism evidence="2 3">
    <name type="scientific">Blyttiomyces helicus</name>
    <dbReference type="NCBI Taxonomy" id="388810"/>
    <lineage>
        <taxon>Eukaryota</taxon>
        <taxon>Fungi</taxon>
        <taxon>Fungi incertae sedis</taxon>
        <taxon>Chytridiomycota</taxon>
        <taxon>Chytridiomycota incertae sedis</taxon>
        <taxon>Chytridiomycetes</taxon>
        <taxon>Chytridiomycetes incertae sedis</taxon>
        <taxon>Blyttiomyces</taxon>
    </lineage>
</organism>
<accession>A0A4P9W132</accession>
<sequence length="106" mass="11347">MADTNTPDPVSELVPLENPTFAMPAPRPRTAPQPFAVPALPAASARPANPPAPAPQPPQRPLPPLNYEPPEWSGVPAVDFHFEVLKNGTIVEVTPRVDRAFLVVGM</sequence>
<dbReference type="AlphaFoldDB" id="A0A4P9W132"/>
<name>A0A4P9W132_9FUNG</name>
<evidence type="ECO:0000313" key="3">
    <source>
        <dbReference type="Proteomes" id="UP000269721"/>
    </source>
</evidence>
<proteinExistence type="predicted"/>
<evidence type="ECO:0000256" key="1">
    <source>
        <dbReference type="SAM" id="MobiDB-lite"/>
    </source>
</evidence>
<feature type="region of interest" description="Disordered" evidence="1">
    <location>
        <begin position="1"/>
        <end position="70"/>
    </location>
</feature>
<dbReference type="EMBL" id="KZ998718">
    <property type="protein sequence ID" value="RKO85814.1"/>
    <property type="molecule type" value="Genomic_DNA"/>
</dbReference>
<gene>
    <name evidence="2" type="ORF">BDK51DRAFT_47563</name>
</gene>